<dbReference type="AlphaFoldDB" id="A0A498NBC5"/>
<organism evidence="2 4">
    <name type="scientific">Labeo rohita</name>
    <name type="common">Indian major carp</name>
    <name type="synonym">Cyprinus rohita</name>
    <dbReference type="NCBI Taxonomy" id="84645"/>
    <lineage>
        <taxon>Eukaryota</taxon>
        <taxon>Metazoa</taxon>
        <taxon>Chordata</taxon>
        <taxon>Craniata</taxon>
        <taxon>Vertebrata</taxon>
        <taxon>Euteleostomi</taxon>
        <taxon>Actinopterygii</taxon>
        <taxon>Neopterygii</taxon>
        <taxon>Teleostei</taxon>
        <taxon>Ostariophysi</taxon>
        <taxon>Cypriniformes</taxon>
        <taxon>Cyprinidae</taxon>
        <taxon>Labeoninae</taxon>
        <taxon>Labeonini</taxon>
        <taxon>Labeo</taxon>
    </lineage>
</organism>
<evidence type="ECO:0000313" key="4">
    <source>
        <dbReference type="Proteomes" id="UP000290572"/>
    </source>
</evidence>
<evidence type="ECO:0000313" key="2">
    <source>
        <dbReference type="EMBL" id="RXN30451.1"/>
    </source>
</evidence>
<comment type="caution">
    <text evidence="2">The sequence shown here is derived from an EMBL/GenBank/DDBJ whole genome shotgun (WGS) entry which is preliminary data.</text>
</comment>
<dbReference type="EMBL" id="QBIY01011576">
    <property type="protein sequence ID" value="RXN30451.1"/>
    <property type="molecule type" value="Genomic_DNA"/>
</dbReference>
<feature type="compositionally biased region" description="Acidic residues" evidence="1">
    <location>
        <begin position="104"/>
        <end position="115"/>
    </location>
</feature>
<protein>
    <submittedName>
        <fullName evidence="2">Uncharacterized protein</fullName>
    </submittedName>
</protein>
<evidence type="ECO:0000256" key="1">
    <source>
        <dbReference type="SAM" id="MobiDB-lite"/>
    </source>
</evidence>
<keyword evidence="4" id="KW-1185">Reference proteome</keyword>
<gene>
    <name evidence="3" type="ORF">ROHU_000760</name>
    <name evidence="2" type="ORF">ROHU_017730</name>
</gene>
<feature type="compositionally biased region" description="Low complexity" evidence="1">
    <location>
        <begin position="159"/>
        <end position="172"/>
    </location>
</feature>
<name>A0A498NBC5_LABRO</name>
<reference evidence="2 4" key="1">
    <citation type="submission" date="2018-03" db="EMBL/GenBank/DDBJ databases">
        <title>Draft genome sequence of Rohu Carp (Labeo rohita).</title>
        <authorList>
            <person name="Das P."/>
            <person name="Kushwaha B."/>
            <person name="Joshi C.G."/>
            <person name="Kumar D."/>
            <person name="Nagpure N.S."/>
            <person name="Sahoo L."/>
            <person name="Das S.P."/>
            <person name="Bit A."/>
            <person name="Patnaik S."/>
            <person name="Meher P.K."/>
            <person name="Jayasankar P."/>
            <person name="Koringa P.G."/>
            <person name="Patel N.V."/>
            <person name="Hinsu A.T."/>
            <person name="Kumar R."/>
            <person name="Pandey M."/>
            <person name="Agarwal S."/>
            <person name="Srivastava S."/>
            <person name="Singh M."/>
            <person name="Iquebal M.A."/>
            <person name="Jaiswal S."/>
            <person name="Angadi U.B."/>
            <person name="Kumar N."/>
            <person name="Raza M."/>
            <person name="Shah T.M."/>
            <person name="Rai A."/>
            <person name="Jena J.K."/>
        </authorList>
    </citation>
    <scope>NUCLEOTIDE SEQUENCE [LARGE SCALE GENOMIC DNA]</scope>
    <source>
        <strain evidence="2">DASCIFA01</strain>
        <tissue evidence="2">Testis</tissue>
    </source>
</reference>
<feature type="region of interest" description="Disordered" evidence="1">
    <location>
        <begin position="23"/>
        <end position="68"/>
    </location>
</feature>
<accession>A0A498NBC5</accession>
<dbReference type="EMBL" id="QBIY01004469">
    <property type="protein sequence ID" value="RXN38830.1"/>
    <property type="molecule type" value="Genomic_DNA"/>
</dbReference>
<feature type="region of interest" description="Disordered" evidence="1">
    <location>
        <begin position="93"/>
        <end position="184"/>
    </location>
</feature>
<sequence length="312" mass="35541">MSYLKRWRKIRSEAAAIALECSSEDDSHENLDDPNQCEVNGGENLAAEENSTSRESDELGDTDSDFGYKEYVSTDSEEVVESAKEEEITFQEKLASWATRNDNCDTDPQSEEEDDLRNVQPPNTNEEPELPVAPRKEPISKNQTRQHSDGELFSQEIRQSGSSLVQQSSSSKQQRKHSPYPMQEAKFQRKVMEMLVEMREDIRTLKRTSGGAETHTISSVPVQASSIEELGILDESLKCLEEKQRLINSLSSVGGIHLKDNVKRVMEKECPENNKRDGGKYCSGHRLMFKICPRQDEKNLSEYTQIIYRLQI</sequence>
<proteinExistence type="predicted"/>
<dbReference type="Proteomes" id="UP000290572">
    <property type="component" value="Unassembled WGS sequence"/>
</dbReference>
<evidence type="ECO:0000313" key="3">
    <source>
        <dbReference type="EMBL" id="RXN38830.1"/>
    </source>
</evidence>